<name>A0A6J7D8M5_9ZZZZ</name>
<feature type="compositionally biased region" description="Low complexity" evidence="1">
    <location>
        <begin position="241"/>
        <end position="254"/>
    </location>
</feature>
<dbReference type="Pfam" id="PF10979">
    <property type="entry name" value="DUF2786"/>
    <property type="match status" value="1"/>
</dbReference>
<feature type="compositionally biased region" description="Gly residues" evidence="1">
    <location>
        <begin position="228"/>
        <end position="240"/>
    </location>
</feature>
<dbReference type="InterPro" id="IPR055592">
    <property type="entry name" value="DUF7168"/>
</dbReference>
<organism evidence="4">
    <name type="scientific">freshwater metagenome</name>
    <dbReference type="NCBI Taxonomy" id="449393"/>
    <lineage>
        <taxon>unclassified sequences</taxon>
        <taxon>metagenomes</taxon>
        <taxon>ecological metagenomes</taxon>
    </lineage>
</organism>
<reference evidence="4" key="1">
    <citation type="submission" date="2020-05" db="EMBL/GenBank/DDBJ databases">
        <authorList>
            <person name="Chiriac C."/>
            <person name="Salcher M."/>
            <person name="Ghai R."/>
            <person name="Kavagutti S V."/>
        </authorList>
    </citation>
    <scope>NUCLEOTIDE SEQUENCE</scope>
</reference>
<evidence type="ECO:0000259" key="2">
    <source>
        <dbReference type="Pfam" id="PF10979"/>
    </source>
</evidence>
<feature type="compositionally biased region" description="Basic and acidic residues" evidence="1">
    <location>
        <begin position="207"/>
        <end position="221"/>
    </location>
</feature>
<feature type="domain" description="DUF2786" evidence="2">
    <location>
        <begin position="3"/>
        <end position="39"/>
    </location>
</feature>
<feature type="domain" description="DUF7168" evidence="3">
    <location>
        <begin position="61"/>
        <end position="194"/>
    </location>
</feature>
<gene>
    <name evidence="4" type="ORF">UFOPK3402_00497</name>
</gene>
<protein>
    <submittedName>
        <fullName evidence="4">Unannotated protein</fullName>
    </submittedName>
</protein>
<dbReference type="InterPro" id="IPR024498">
    <property type="entry name" value="DUF2786"/>
</dbReference>
<evidence type="ECO:0000259" key="3">
    <source>
        <dbReference type="Pfam" id="PF23771"/>
    </source>
</evidence>
<accession>A0A6J7D8M5</accession>
<evidence type="ECO:0000256" key="1">
    <source>
        <dbReference type="SAM" id="MobiDB-lite"/>
    </source>
</evidence>
<proteinExistence type="predicted"/>
<dbReference type="EMBL" id="CAFBLS010000042">
    <property type="protein sequence ID" value="CAB4866906.1"/>
    <property type="molecule type" value="Genomic_DNA"/>
</dbReference>
<dbReference type="AlphaFoldDB" id="A0A6J7D8M5"/>
<evidence type="ECO:0000313" key="4">
    <source>
        <dbReference type="EMBL" id="CAB4866906.1"/>
    </source>
</evidence>
<feature type="region of interest" description="Disordered" evidence="1">
    <location>
        <begin position="180"/>
        <end position="269"/>
    </location>
</feature>
<sequence length="269" mass="29094">MSIDRIAALLAKAERTDNAAEADAYLMKAQSLATAASIDLAVARARTEKKEQREQPEMRTITIGEKGKRANQHLIALFIAIARANDAQVDIASNSTFVLAYGMPSDLNVIDALFSSLAVQMTAASQEWLTVGAWRREAYVAVERSGGRSRRVTKQHTAQTARAAFYRAFVERMRERLTQARDEATAASQRAPRDSQGTDRSLVMRNKTQEIKDFHRGESKARGSWSGYSGGVRGDGGTSGSAGRRAASLARLSSQQALPGKKAMGGSSA</sequence>
<dbReference type="Pfam" id="PF23771">
    <property type="entry name" value="DUF7168"/>
    <property type="match status" value="1"/>
</dbReference>